<dbReference type="Proteomes" id="UP000265520">
    <property type="component" value="Unassembled WGS sequence"/>
</dbReference>
<reference evidence="2 3" key="1">
    <citation type="journal article" date="2018" name="Front. Plant Sci.">
        <title>Red Clover (Trifolium pratense) and Zigzag Clover (T. medium) - A Picture of Genomic Similarities and Differences.</title>
        <authorList>
            <person name="Dluhosova J."/>
            <person name="Istvanek J."/>
            <person name="Nedelnik J."/>
            <person name="Repkova J."/>
        </authorList>
    </citation>
    <scope>NUCLEOTIDE SEQUENCE [LARGE SCALE GENOMIC DNA]</scope>
    <source>
        <strain evidence="3">cv. 10/8</strain>
        <tissue evidence="2">Leaf</tissue>
    </source>
</reference>
<comment type="caution">
    <text evidence="2">The sequence shown here is derived from an EMBL/GenBank/DDBJ whole genome shotgun (WGS) entry which is preliminary data.</text>
</comment>
<keyword evidence="3" id="KW-1185">Reference proteome</keyword>
<feature type="non-terminal residue" evidence="2">
    <location>
        <position position="1"/>
    </location>
</feature>
<organism evidence="2 3">
    <name type="scientific">Trifolium medium</name>
    <dbReference type="NCBI Taxonomy" id="97028"/>
    <lineage>
        <taxon>Eukaryota</taxon>
        <taxon>Viridiplantae</taxon>
        <taxon>Streptophyta</taxon>
        <taxon>Embryophyta</taxon>
        <taxon>Tracheophyta</taxon>
        <taxon>Spermatophyta</taxon>
        <taxon>Magnoliopsida</taxon>
        <taxon>eudicotyledons</taxon>
        <taxon>Gunneridae</taxon>
        <taxon>Pentapetalae</taxon>
        <taxon>rosids</taxon>
        <taxon>fabids</taxon>
        <taxon>Fabales</taxon>
        <taxon>Fabaceae</taxon>
        <taxon>Papilionoideae</taxon>
        <taxon>50 kb inversion clade</taxon>
        <taxon>NPAAA clade</taxon>
        <taxon>Hologalegina</taxon>
        <taxon>IRL clade</taxon>
        <taxon>Trifolieae</taxon>
        <taxon>Trifolium</taxon>
    </lineage>
</organism>
<accession>A0A392VR92</accession>
<dbReference type="EMBL" id="LXQA011221125">
    <property type="protein sequence ID" value="MCI89511.1"/>
    <property type="molecule type" value="Genomic_DNA"/>
</dbReference>
<sequence length="57" mass="6686">QIKREKAMTSRRFLAGARESEQTIEQPEGYSLEPEKASKQLNNLKVPRWSQRKRANN</sequence>
<protein>
    <submittedName>
        <fullName evidence="2">Uncharacterized protein</fullName>
    </submittedName>
</protein>
<name>A0A392VR92_9FABA</name>
<feature type="region of interest" description="Disordered" evidence="1">
    <location>
        <begin position="1"/>
        <end position="57"/>
    </location>
</feature>
<proteinExistence type="predicted"/>
<evidence type="ECO:0000313" key="2">
    <source>
        <dbReference type="EMBL" id="MCI89511.1"/>
    </source>
</evidence>
<dbReference type="AlphaFoldDB" id="A0A392VR92"/>
<evidence type="ECO:0000256" key="1">
    <source>
        <dbReference type="SAM" id="MobiDB-lite"/>
    </source>
</evidence>
<evidence type="ECO:0000313" key="3">
    <source>
        <dbReference type="Proteomes" id="UP000265520"/>
    </source>
</evidence>